<accession>A0AC34GFI1</accession>
<dbReference type="WBParaSite" id="ES5_v2.g28469.t1">
    <property type="protein sequence ID" value="ES5_v2.g28469.t1"/>
    <property type="gene ID" value="ES5_v2.g28469"/>
</dbReference>
<reference evidence="2" key="1">
    <citation type="submission" date="2022-11" db="UniProtKB">
        <authorList>
            <consortium name="WormBaseParasite"/>
        </authorList>
    </citation>
    <scope>IDENTIFICATION</scope>
</reference>
<organism evidence="1 2">
    <name type="scientific">Panagrolaimus sp. ES5</name>
    <dbReference type="NCBI Taxonomy" id="591445"/>
    <lineage>
        <taxon>Eukaryota</taxon>
        <taxon>Metazoa</taxon>
        <taxon>Ecdysozoa</taxon>
        <taxon>Nematoda</taxon>
        <taxon>Chromadorea</taxon>
        <taxon>Rhabditida</taxon>
        <taxon>Tylenchina</taxon>
        <taxon>Panagrolaimomorpha</taxon>
        <taxon>Panagrolaimoidea</taxon>
        <taxon>Panagrolaimidae</taxon>
        <taxon>Panagrolaimus</taxon>
    </lineage>
</organism>
<sequence>FPVNRFPRPGHPFHRPPVPGYYAKSSFTKPSPAFSSFNEPKKKSFNVVSLSVYNSERFRLDMKILLDPVLQFAKTIADRSYDGAKKCWHYPWERYDEVKAGLKTIKEVDFETEELLPCVVQFFRNKKPPEQPDLDNLANLKVTMWSTLYDYQREGILRGIANDGRILIADEMGLGKTVQALGLAFYYRTEWPLLIVSPSSVKGSWDQQIEKFLPNMCEVTTIEKTSDILPTARSTKTVVIISHNMM</sequence>
<evidence type="ECO:0000313" key="2">
    <source>
        <dbReference type="WBParaSite" id="ES5_v2.g28469.t1"/>
    </source>
</evidence>
<proteinExistence type="predicted"/>
<name>A0AC34GFI1_9BILA</name>
<protein>
    <submittedName>
        <fullName evidence="2">SNF2 N-terminal domain-containing protein</fullName>
    </submittedName>
</protein>
<dbReference type="Proteomes" id="UP000887579">
    <property type="component" value="Unplaced"/>
</dbReference>
<evidence type="ECO:0000313" key="1">
    <source>
        <dbReference type="Proteomes" id="UP000887579"/>
    </source>
</evidence>